<proteinExistence type="predicted"/>
<dbReference type="Proteomes" id="UP000192247">
    <property type="component" value="Unassembled WGS sequence"/>
</dbReference>
<feature type="transmembrane region" description="Helical" evidence="2">
    <location>
        <begin position="184"/>
        <end position="203"/>
    </location>
</feature>
<feature type="transmembrane region" description="Helical" evidence="2">
    <location>
        <begin position="6"/>
        <end position="27"/>
    </location>
</feature>
<dbReference type="Pfam" id="PF01757">
    <property type="entry name" value="Acyl_transf_3"/>
    <property type="match status" value="1"/>
</dbReference>
<keyword evidence="2" id="KW-0472">Membrane</keyword>
<dbReference type="GO" id="GO:0016747">
    <property type="term" value="F:acyltransferase activity, transferring groups other than amino-acyl groups"/>
    <property type="evidence" value="ECO:0007669"/>
    <property type="project" value="InterPro"/>
</dbReference>
<evidence type="ECO:0000256" key="2">
    <source>
        <dbReference type="SAM" id="Phobius"/>
    </source>
</evidence>
<protein>
    <submittedName>
        <fullName evidence="4">Nose resistant to fluoxetine protein 6-like</fullName>
    </submittedName>
</protein>
<keyword evidence="2" id="KW-0812">Transmembrane</keyword>
<organism evidence="4 5">
    <name type="scientific">Tropilaelaps mercedesae</name>
    <dbReference type="NCBI Taxonomy" id="418985"/>
    <lineage>
        <taxon>Eukaryota</taxon>
        <taxon>Metazoa</taxon>
        <taxon>Ecdysozoa</taxon>
        <taxon>Arthropoda</taxon>
        <taxon>Chelicerata</taxon>
        <taxon>Arachnida</taxon>
        <taxon>Acari</taxon>
        <taxon>Parasitiformes</taxon>
        <taxon>Mesostigmata</taxon>
        <taxon>Gamasina</taxon>
        <taxon>Dermanyssoidea</taxon>
        <taxon>Laelapidae</taxon>
        <taxon>Tropilaelaps</taxon>
    </lineage>
</organism>
<feature type="transmembrane region" description="Helical" evidence="2">
    <location>
        <begin position="223"/>
        <end position="241"/>
    </location>
</feature>
<feature type="non-terminal residue" evidence="4">
    <location>
        <position position="1"/>
    </location>
</feature>
<gene>
    <name evidence="4" type="ORF">BIW11_05580</name>
</gene>
<dbReference type="OrthoDB" id="6488511at2759"/>
<evidence type="ECO:0000256" key="1">
    <source>
        <dbReference type="SAM" id="MobiDB-lite"/>
    </source>
</evidence>
<dbReference type="PANTHER" id="PTHR11161:SF0">
    <property type="entry name" value="O-ACYLTRANSFERASE LIKE PROTEIN"/>
    <property type="match status" value="1"/>
</dbReference>
<accession>A0A1V9Y1P9</accession>
<reference evidence="4 5" key="1">
    <citation type="journal article" date="2017" name="Gigascience">
        <title>Draft genome of the honey bee ectoparasitic mite, Tropilaelaps mercedesae, is shaped by the parasitic life history.</title>
        <authorList>
            <person name="Dong X."/>
            <person name="Armstrong S.D."/>
            <person name="Xia D."/>
            <person name="Makepeace B.L."/>
            <person name="Darby A.C."/>
            <person name="Kadowaki T."/>
        </authorList>
    </citation>
    <scope>NUCLEOTIDE SEQUENCE [LARGE SCALE GENOMIC DNA]</scope>
    <source>
        <strain evidence="4">Wuxi-XJTLU</strain>
    </source>
</reference>
<evidence type="ECO:0000259" key="3">
    <source>
        <dbReference type="Pfam" id="PF01757"/>
    </source>
</evidence>
<name>A0A1V9Y1P9_9ACAR</name>
<feature type="region of interest" description="Disordered" evidence="1">
    <location>
        <begin position="330"/>
        <end position="371"/>
    </location>
</feature>
<keyword evidence="2" id="KW-1133">Transmembrane helix</keyword>
<evidence type="ECO:0000313" key="5">
    <source>
        <dbReference type="Proteomes" id="UP000192247"/>
    </source>
</evidence>
<keyword evidence="5" id="KW-1185">Reference proteome</keyword>
<dbReference type="EMBL" id="MNPL01000847">
    <property type="protein sequence ID" value="OQR79652.1"/>
    <property type="molecule type" value="Genomic_DNA"/>
</dbReference>
<dbReference type="PANTHER" id="PTHR11161">
    <property type="entry name" value="O-ACYLTRANSFERASE"/>
    <property type="match status" value="1"/>
</dbReference>
<evidence type="ECO:0000313" key="4">
    <source>
        <dbReference type="EMBL" id="OQR79652.1"/>
    </source>
</evidence>
<dbReference type="InParanoid" id="A0A1V9Y1P9"/>
<feature type="transmembrane region" description="Helical" evidence="2">
    <location>
        <begin position="34"/>
        <end position="54"/>
    </location>
</feature>
<feature type="transmembrane region" description="Helical" evidence="2">
    <location>
        <begin position="145"/>
        <end position="163"/>
    </location>
</feature>
<dbReference type="InterPro" id="IPR002656">
    <property type="entry name" value="Acyl_transf_3_dom"/>
</dbReference>
<feature type="transmembrane region" description="Helical" evidence="2">
    <location>
        <begin position="83"/>
        <end position="100"/>
    </location>
</feature>
<feature type="domain" description="Acyltransferase 3" evidence="3">
    <location>
        <begin position="2"/>
        <end position="221"/>
    </location>
</feature>
<dbReference type="AlphaFoldDB" id="A0A1V9Y1P9"/>
<dbReference type="InterPro" id="IPR052728">
    <property type="entry name" value="O2_lipid_transport_reg"/>
</dbReference>
<feature type="transmembrane region" description="Helical" evidence="2">
    <location>
        <begin position="112"/>
        <end position="133"/>
    </location>
</feature>
<sequence>QCLGHSWYVSVDMQVFLAASILVMVILFRPGFGVFLTAAFVLISCLWIFSATYINEYSPILGFTGAVYTTLVDTFDYIYTQPITHAGSYLLGVLCAFVCFHHGRRLRWYTQTLCWVLAHLCCSYVVFITVIWYRHGLPGPFGQSMYAGFHRVIFTVGLSWLIYACLHGMAPTTRRILEHSAFRALGRLAFSVYLVHFAVVYMQQGLMKSQAFHPNQYLVLQNTLGNLGISFGLAFLMNIGVESPIAHLDNFIFKKLMGKIIGEPQTHKEAELIGRKAEVALTLEQHYEHWRRTSSKKLVRDSPGHLNAVKVDNGKNELITEVTSDNKRVDVKANRASVGSEGSKQDDRNGEVSPAVNGRSSLKNFSDKTKL</sequence>
<comment type="caution">
    <text evidence="4">The sequence shown here is derived from an EMBL/GenBank/DDBJ whole genome shotgun (WGS) entry which is preliminary data.</text>
</comment>